<dbReference type="InterPro" id="IPR007219">
    <property type="entry name" value="XnlR_reg_dom"/>
</dbReference>
<dbReference type="RefSeq" id="XP_056056179.1">
    <property type="nucleotide sequence ID" value="XM_056199321.1"/>
</dbReference>
<dbReference type="GeneID" id="80888428"/>
<dbReference type="Gene3D" id="4.10.240.10">
    <property type="entry name" value="Zn(2)-C6 fungal-type DNA-binding domain"/>
    <property type="match status" value="1"/>
</dbReference>
<dbReference type="PROSITE" id="PS50048">
    <property type="entry name" value="ZN2_CY6_FUNGAL_2"/>
    <property type="match status" value="1"/>
</dbReference>
<gene>
    <name evidence="5" type="ORF">LMH87_001269</name>
</gene>
<evidence type="ECO:0000256" key="2">
    <source>
        <dbReference type="ARBA" id="ARBA00023242"/>
    </source>
</evidence>
<dbReference type="EMBL" id="JAJHUN010000007">
    <property type="protein sequence ID" value="KAJ4156055.1"/>
    <property type="molecule type" value="Genomic_DNA"/>
</dbReference>
<keyword evidence="6" id="KW-1185">Reference proteome</keyword>
<evidence type="ECO:0000313" key="6">
    <source>
        <dbReference type="Proteomes" id="UP001144673"/>
    </source>
</evidence>
<dbReference type="SUPFAM" id="SSF57701">
    <property type="entry name" value="Zn2/Cys6 DNA-binding domain"/>
    <property type="match status" value="1"/>
</dbReference>
<dbReference type="GO" id="GO:0008270">
    <property type="term" value="F:zinc ion binding"/>
    <property type="evidence" value="ECO:0007669"/>
    <property type="project" value="InterPro"/>
</dbReference>
<protein>
    <recommendedName>
        <fullName evidence="4">Zn(2)-C6 fungal-type domain-containing protein</fullName>
    </recommendedName>
</protein>
<evidence type="ECO:0000256" key="3">
    <source>
        <dbReference type="SAM" id="MobiDB-lite"/>
    </source>
</evidence>
<dbReference type="Pfam" id="PF04082">
    <property type="entry name" value="Fungal_trans"/>
    <property type="match status" value="1"/>
</dbReference>
<dbReference type="AlphaFoldDB" id="A0A9W8QGR3"/>
<dbReference type="InterPro" id="IPR036864">
    <property type="entry name" value="Zn2-C6_fun-type_DNA-bd_sf"/>
</dbReference>
<feature type="compositionally biased region" description="Low complexity" evidence="3">
    <location>
        <begin position="74"/>
        <end position="83"/>
    </location>
</feature>
<name>A0A9W8QGR3_AKAMU</name>
<reference evidence="5" key="1">
    <citation type="journal article" date="2023" name="Access Microbiol">
        <title>De-novo genome assembly for Akanthomyces muscarius, a biocontrol agent of insect agricultural pests.</title>
        <authorList>
            <person name="Erdos Z."/>
            <person name="Studholme D.J."/>
            <person name="Raymond B."/>
            <person name="Sharma M."/>
        </authorList>
    </citation>
    <scope>NUCLEOTIDE SEQUENCE</scope>
    <source>
        <strain evidence="5">Ve6</strain>
    </source>
</reference>
<evidence type="ECO:0000313" key="5">
    <source>
        <dbReference type="EMBL" id="KAJ4156055.1"/>
    </source>
</evidence>
<keyword evidence="2" id="KW-0539">Nucleus</keyword>
<dbReference type="CDD" id="cd12148">
    <property type="entry name" value="fungal_TF_MHR"/>
    <property type="match status" value="1"/>
</dbReference>
<dbReference type="GO" id="GO:0006351">
    <property type="term" value="P:DNA-templated transcription"/>
    <property type="evidence" value="ECO:0007669"/>
    <property type="project" value="InterPro"/>
</dbReference>
<keyword evidence="1" id="KW-0479">Metal-binding</keyword>
<organism evidence="5 6">
    <name type="scientific">Akanthomyces muscarius</name>
    <name type="common">Entomopathogenic fungus</name>
    <name type="synonym">Lecanicillium muscarium</name>
    <dbReference type="NCBI Taxonomy" id="2231603"/>
    <lineage>
        <taxon>Eukaryota</taxon>
        <taxon>Fungi</taxon>
        <taxon>Dikarya</taxon>
        <taxon>Ascomycota</taxon>
        <taxon>Pezizomycotina</taxon>
        <taxon>Sordariomycetes</taxon>
        <taxon>Hypocreomycetidae</taxon>
        <taxon>Hypocreales</taxon>
        <taxon>Cordycipitaceae</taxon>
        <taxon>Akanthomyces</taxon>
    </lineage>
</organism>
<sequence>MGSRSATRSSLACVQCRNQHLKCDSVRPICARCLTLSKPCSYPDSRRGGRLGTAAERAQTRRVALPNSPGTAMPSSADSSPSGASGGTALRHVPLSDTASIPSDTMPRETDIDSRLLDLYYQYFHPSHPFVLPQRALRARLQSCESSSLRQLANVMRYIGSFYAESLPESTEYEEHVDYTTMDGFTVQATLLLALAKSMCDDSAGATGLLALAIAQATGIGMNTIDFANAVVGLDPVLAESWRRTWWMIYVVDTQFAIIRWDFHQLLADHTPEVDLPCDEARYNRLDIPMTSPSFKEYQNREYALLEQTYSSFAYYIEASSIYASSLQASTQYKSIPHAETVCSDWEATIVSWFLMLPPHLRELPVKSTVSDQLMFQAHMMMHTSLAFIHRPLSSLQYDSAEERSSCRPPPPPLNTSINPIDASKHEEHSTKLFQAIRKQNQCLVLLPIRAVQLSPFVICMIACCTIAHLVGCKVAFDAEETRAARSRIRVTLGTLKHYEDIWPRAKRMIRELKLIANDILQAEALCAAPPVAKVSFPASEESLFVSMLGEQWMNPFETA</sequence>
<dbReference type="CDD" id="cd00067">
    <property type="entry name" value="GAL4"/>
    <property type="match status" value="1"/>
</dbReference>
<feature type="region of interest" description="Disordered" evidence="3">
    <location>
        <begin position="44"/>
        <end position="91"/>
    </location>
</feature>
<dbReference type="PROSITE" id="PS00463">
    <property type="entry name" value="ZN2_CY6_FUNGAL_1"/>
    <property type="match status" value="1"/>
</dbReference>
<dbReference type="KEGG" id="amus:LMH87_001269"/>
<comment type="caution">
    <text evidence="5">The sequence shown here is derived from an EMBL/GenBank/DDBJ whole genome shotgun (WGS) entry which is preliminary data.</text>
</comment>
<dbReference type="PANTHER" id="PTHR47431:SF4">
    <property type="entry name" value="ZN(II)2CYS6 TRANSCRIPTION FACTOR (EUROFUNG)"/>
    <property type="match status" value="1"/>
</dbReference>
<evidence type="ECO:0000256" key="1">
    <source>
        <dbReference type="ARBA" id="ARBA00022723"/>
    </source>
</evidence>
<feature type="region of interest" description="Disordered" evidence="3">
    <location>
        <begin position="400"/>
        <end position="421"/>
    </location>
</feature>
<dbReference type="InterPro" id="IPR001138">
    <property type="entry name" value="Zn2Cys6_DnaBD"/>
</dbReference>
<dbReference type="PANTHER" id="PTHR47431">
    <property type="entry name" value="ZN(II)2CYS6 TRANSCRIPTION FACTOR (EUROFUNG)-RELATED"/>
    <property type="match status" value="1"/>
</dbReference>
<dbReference type="SMART" id="SM00066">
    <property type="entry name" value="GAL4"/>
    <property type="match status" value="1"/>
</dbReference>
<dbReference type="Proteomes" id="UP001144673">
    <property type="component" value="Chromosome 6"/>
</dbReference>
<dbReference type="GO" id="GO:0003677">
    <property type="term" value="F:DNA binding"/>
    <property type="evidence" value="ECO:0007669"/>
    <property type="project" value="InterPro"/>
</dbReference>
<accession>A0A9W8QGR3</accession>
<dbReference type="GO" id="GO:0000981">
    <property type="term" value="F:DNA-binding transcription factor activity, RNA polymerase II-specific"/>
    <property type="evidence" value="ECO:0007669"/>
    <property type="project" value="InterPro"/>
</dbReference>
<evidence type="ECO:0000259" key="4">
    <source>
        <dbReference type="PROSITE" id="PS50048"/>
    </source>
</evidence>
<proteinExistence type="predicted"/>
<feature type="domain" description="Zn(2)-C6 fungal-type" evidence="4">
    <location>
        <begin position="12"/>
        <end position="42"/>
    </location>
</feature>
<dbReference type="Pfam" id="PF00172">
    <property type="entry name" value="Zn_clus"/>
    <property type="match status" value="1"/>
</dbReference>